<organism evidence="1 2">
    <name type="scientific">Trichinella zimbabwensis</name>
    <dbReference type="NCBI Taxonomy" id="268475"/>
    <lineage>
        <taxon>Eukaryota</taxon>
        <taxon>Metazoa</taxon>
        <taxon>Ecdysozoa</taxon>
        <taxon>Nematoda</taxon>
        <taxon>Enoplea</taxon>
        <taxon>Dorylaimia</taxon>
        <taxon>Trichinellida</taxon>
        <taxon>Trichinellidae</taxon>
        <taxon>Trichinella</taxon>
    </lineage>
</organism>
<name>A0A0V1HTU0_9BILA</name>
<dbReference type="AlphaFoldDB" id="A0A0V1HTU0"/>
<keyword evidence="2" id="KW-1185">Reference proteome</keyword>
<comment type="caution">
    <text evidence="1">The sequence shown here is derived from an EMBL/GenBank/DDBJ whole genome shotgun (WGS) entry which is preliminary data.</text>
</comment>
<reference evidence="1 2" key="1">
    <citation type="submission" date="2015-01" db="EMBL/GenBank/DDBJ databases">
        <title>Evolution of Trichinella species and genotypes.</title>
        <authorList>
            <person name="Korhonen P.K."/>
            <person name="Edoardo P."/>
            <person name="Giuseppe L.R."/>
            <person name="Gasser R.B."/>
        </authorList>
    </citation>
    <scope>NUCLEOTIDE SEQUENCE [LARGE SCALE GENOMIC DNA]</scope>
    <source>
        <strain evidence="1">ISS1029</strain>
    </source>
</reference>
<evidence type="ECO:0000313" key="1">
    <source>
        <dbReference type="EMBL" id="KRZ13029.1"/>
    </source>
</evidence>
<evidence type="ECO:0000313" key="2">
    <source>
        <dbReference type="Proteomes" id="UP000055024"/>
    </source>
</evidence>
<protein>
    <submittedName>
        <fullName evidence="1">Uncharacterized protein</fullName>
    </submittedName>
</protein>
<dbReference type="Proteomes" id="UP000055024">
    <property type="component" value="Unassembled WGS sequence"/>
</dbReference>
<gene>
    <name evidence="1" type="ORF">T11_10541</name>
</gene>
<sequence>MLCGIVDDDPVAVETLLGWMICVLPPISPRRFAVSSTCSSVDAKSCQLLWMFLLLESFGKRPASVNIQPLPVAEGI</sequence>
<proteinExistence type="predicted"/>
<accession>A0A0V1HTU0</accession>
<dbReference type="EMBL" id="JYDP01000035">
    <property type="protein sequence ID" value="KRZ13029.1"/>
    <property type="molecule type" value="Genomic_DNA"/>
</dbReference>
<dbReference type="STRING" id="268475.A0A0V1HTU0"/>